<dbReference type="InterPro" id="IPR050275">
    <property type="entry name" value="PGM_Phosphatase"/>
</dbReference>
<keyword evidence="2" id="KW-1185">Reference proteome</keyword>
<dbReference type="Pfam" id="PF00300">
    <property type="entry name" value="His_Phos_1"/>
    <property type="match status" value="1"/>
</dbReference>
<dbReference type="SMART" id="SM00855">
    <property type="entry name" value="PGAM"/>
    <property type="match status" value="1"/>
</dbReference>
<dbReference type="InterPro" id="IPR029033">
    <property type="entry name" value="His_PPase_superfam"/>
</dbReference>
<name>A0ABN2LXG4_9MICO</name>
<dbReference type="RefSeq" id="WP_344086577.1">
    <property type="nucleotide sequence ID" value="NZ_BAAAPO010000042.1"/>
</dbReference>
<reference evidence="1 2" key="1">
    <citation type="journal article" date="2019" name="Int. J. Syst. Evol. Microbiol.">
        <title>The Global Catalogue of Microorganisms (GCM) 10K type strain sequencing project: providing services to taxonomists for standard genome sequencing and annotation.</title>
        <authorList>
            <consortium name="The Broad Institute Genomics Platform"/>
            <consortium name="The Broad Institute Genome Sequencing Center for Infectious Disease"/>
            <person name="Wu L."/>
            <person name="Ma J."/>
        </authorList>
    </citation>
    <scope>NUCLEOTIDE SEQUENCE [LARGE SCALE GENOMIC DNA]</scope>
    <source>
        <strain evidence="1 2">JCM 15592</strain>
    </source>
</reference>
<evidence type="ECO:0000313" key="1">
    <source>
        <dbReference type="EMBL" id="GAA1802336.1"/>
    </source>
</evidence>
<dbReference type="Gene3D" id="3.40.50.1240">
    <property type="entry name" value="Phosphoglycerate mutase-like"/>
    <property type="match status" value="1"/>
</dbReference>
<sequence length="201" mass="20946">MSLFCPATLIVARHGDAAYTVGADTLSDEGGVLTDLGRVQAAALAEALRDRRIALVYTSPLGRAVETGMIVAQALGVPIRQQDGLQEFRVADLAGARFDDDRLTTTYAAWLADDLSPRIPGGESGEEVLARFGEALSSIADLHRGETVLVISHGGAMSLGLPRLALGAVPSPPPPLANCAHVEVQAGDDGWTLGPWPGATR</sequence>
<dbReference type="InterPro" id="IPR013078">
    <property type="entry name" value="His_Pase_superF_clade-1"/>
</dbReference>
<accession>A0ABN2LXG4</accession>
<comment type="caution">
    <text evidence="1">The sequence shown here is derived from an EMBL/GenBank/DDBJ whole genome shotgun (WGS) entry which is preliminary data.</text>
</comment>
<organism evidence="1 2">
    <name type="scientific">Nostocoides veronense</name>
    <dbReference type="NCBI Taxonomy" id="330836"/>
    <lineage>
        <taxon>Bacteria</taxon>
        <taxon>Bacillati</taxon>
        <taxon>Actinomycetota</taxon>
        <taxon>Actinomycetes</taxon>
        <taxon>Micrococcales</taxon>
        <taxon>Intrasporangiaceae</taxon>
        <taxon>Nostocoides</taxon>
    </lineage>
</organism>
<dbReference type="CDD" id="cd07067">
    <property type="entry name" value="HP_PGM_like"/>
    <property type="match status" value="1"/>
</dbReference>
<evidence type="ECO:0000313" key="2">
    <source>
        <dbReference type="Proteomes" id="UP001499938"/>
    </source>
</evidence>
<proteinExistence type="predicted"/>
<dbReference type="PANTHER" id="PTHR48100:SF1">
    <property type="entry name" value="HISTIDINE PHOSPHATASE FAMILY PROTEIN-RELATED"/>
    <property type="match status" value="1"/>
</dbReference>
<dbReference type="SUPFAM" id="SSF53254">
    <property type="entry name" value="Phosphoglycerate mutase-like"/>
    <property type="match status" value="1"/>
</dbReference>
<dbReference type="PANTHER" id="PTHR48100">
    <property type="entry name" value="BROAD-SPECIFICITY PHOSPHATASE YOR283W-RELATED"/>
    <property type="match status" value="1"/>
</dbReference>
<dbReference type="EMBL" id="BAAAPO010000042">
    <property type="protein sequence ID" value="GAA1802336.1"/>
    <property type="molecule type" value="Genomic_DNA"/>
</dbReference>
<gene>
    <name evidence="1" type="ORF">GCM10009811_27640</name>
</gene>
<dbReference type="Proteomes" id="UP001499938">
    <property type="component" value="Unassembled WGS sequence"/>
</dbReference>
<protein>
    <submittedName>
        <fullName evidence="1">Histidine phosphatase family protein</fullName>
    </submittedName>
</protein>